<dbReference type="Gene3D" id="3.30.70.260">
    <property type="match status" value="1"/>
</dbReference>
<dbReference type="Proteomes" id="UP001244341">
    <property type="component" value="Chromosome 3b"/>
</dbReference>
<evidence type="ECO:0000313" key="9">
    <source>
        <dbReference type="Proteomes" id="UP001244341"/>
    </source>
</evidence>
<dbReference type="SUPFAM" id="SSF100950">
    <property type="entry name" value="NagB/RpiA/CoA transferase-like"/>
    <property type="match status" value="1"/>
</dbReference>
<evidence type="ECO:0000313" key="8">
    <source>
        <dbReference type="EMBL" id="WIA11425.1"/>
    </source>
</evidence>
<organism evidence="8 9">
    <name type="scientific">Tetradesmus obliquus</name>
    <name type="common">Green alga</name>
    <name type="synonym">Acutodesmus obliquus</name>
    <dbReference type="NCBI Taxonomy" id="3088"/>
    <lineage>
        <taxon>Eukaryota</taxon>
        <taxon>Viridiplantae</taxon>
        <taxon>Chlorophyta</taxon>
        <taxon>core chlorophytes</taxon>
        <taxon>Chlorophyceae</taxon>
        <taxon>CS clade</taxon>
        <taxon>Sphaeropleales</taxon>
        <taxon>Scenedesmaceae</taxon>
        <taxon>Tetradesmus</taxon>
    </lineage>
</organism>
<keyword evidence="4" id="KW-0413">Isomerase</keyword>
<name>A0ABY8TQN8_TETOB</name>
<feature type="region of interest" description="Disordered" evidence="6">
    <location>
        <begin position="259"/>
        <end position="284"/>
    </location>
</feature>
<dbReference type="EMBL" id="CP126210">
    <property type="protein sequence ID" value="WIA11425.1"/>
    <property type="molecule type" value="Genomic_DNA"/>
</dbReference>
<gene>
    <name evidence="8" type="ORF">OEZ85_011542</name>
</gene>
<dbReference type="SUPFAM" id="SSF102405">
    <property type="entry name" value="MCP/YpsA-like"/>
    <property type="match status" value="1"/>
</dbReference>
<feature type="signal peptide" evidence="7">
    <location>
        <begin position="1"/>
        <end position="25"/>
    </location>
</feature>
<reference evidence="8 9" key="1">
    <citation type="submission" date="2023-05" db="EMBL/GenBank/DDBJ databases">
        <title>A 100% complete, gapless, phased diploid assembly of the Scenedesmus obliquus UTEX 3031 genome.</title>
        <authorList>
            <person name="Biondi T.C."/>
            <person name="Hanschen E.R."/>
            <person name="Kwon T."/>
            <person name="Eng W."/>
            <person name="Kruse C.P.S."/>
            <person name="Koehler S.I."/>
            <person name="Kunde Y."/>
            <person name="Gleasner C.D."/>
            <person name="You Mak K.T."/>
            <person name="Polle J."/>
            <person name="Hovde B.T."/>
            <person name="Starkenburg S.R."/>
        </authorList>
    </citation>
    <scope>NUCLEOTIDE SEQUENCE [LARGE SCALE GENOMIC DNA]</scope>
    <source>
        <strain evidence="8 9">DOE0152z</strain>
    </source>
</reference>
<evidence type="ECO:0000256" key="2">
    <source>
        <dbReference type="ARBA" id="ARBA00008088"/>
    </source>
</evidence>
<keyword evidence="9" id="KW-1185">Reference proteome</keyword>
<evidence type="ECO:0000256" key="5">
    <source>
        <dbReference type="ARBA" id="ARBA00029734"/>
    </source>
</evidence>
<evidence type="ECO:0000256" key="4">
    <source>
        <dbReference type="ARBA" id="ARBA00023235"/>
    </source>
</evidence>
<sequence>MVWPAQAATHCRLLLLIALPCCLNGLPIHGASIPVVDQLSHRQMLRFAHTAHERQLLTYLSAGIDASNLHKAVNVGIDGMGIGFALHAQAQGAVGALSRKKINAVLDARDSAQQTAVGQAARALAFLDYFSSFGALTEAENTARQDLYAALDQDTTDQINLQGLARIMADLQGVVAALSKVIASTPDVVMAKAAALLDRDVRVMAADAMGHAYAAWKAQLAQLKEQGDVAGVRGMLHTMAVVIADDRLASIRSSSATAGRDTAAATDGATAAPAGSSAGSSAGSNRQKATQLLMLRAALEQATARGASGLPASKVVERADLAKMSASDVLLKAPGRVFLGLGELPAGVTEQDLVERGAIVIKPAKYLPFKLGRENLYTTQELLATDTDIYKWYKYYHHDSYDQTMMALHDAVILNLLREQYRNRKQVGVMGGHSMRRDDPNFAEVARLCRGLARGGFVVATGGGPGAMEAANLGAHFADRSEAELEEALKLLAGAPLYDDPQGAGNAAAQEVLARASPRTCTATSLPTCFVLLKFFSNAVREDVLVLTCNCGIIFTPGSAGTRTEIAQFAVPQVYSQELGSDFSKPMIFFGNFWTENTVYQTYLNLAQREQLSAPRPSLHYATKLYQTACGADIIKIVTDFHNQYYPYGDIARSAAPVAPLAPKVNMALPVQARAKEAITDPERAKRAAAYRAVDEWVNRDGMVIGIGCGQTMEFAVDWLAQLVAGNGWAQTGSGGALLCEKVVAQAARHFIVVADWRKDTDSLVPATVVGDDVAGATPGTVPVEVKPLAWRRVQASINRALGVTAQLKQLSSAGVLGSPGTPFVTDNGHYILDTPLTEEQLHTASDTLRVLHDIAGVVQVRFNVAA</sequence>
<protein>
    <recommendedName>
        <fullName evidence="3">ribose-5-phosphate isomerase</fullName>
        <ecNumber evidence="3">5.3.1.6</ecNumber>
    </recommendedName>
    <alternativeName>
        <fullName evidence="5">Phosphoriboisomerase</fullName>
    </alternativeName>
</protein>
<dbReference type="EC" id="5.3.1.6" evidence="3"/>
<comment type="similarity">
    <text evidence="2">Belongs to the ribose 5-phosphate isomerase family.</text>
</comment>
<keyword evidence="7" id="KW-0732">Signal</keyword>
<dbReference type="Gene3D" id="3.40.50.1360">
    <property type="match status" value="2"/>
</dbReference>
<feature type="chain" id="PRO_5046330482" description="ribose-5-phosphate isomerase" evidence="7">
    <location>
        <begin position="26"/>
        <end position="867"/>
    </location>
</feature>
<dbReference type="Pfam" id="PF06026">
    <property type="entry name" value="Rib_5-P_isom_A"/>
    <property type="match status" value="1"/>
</dbReference>
<evidence type="ECO:0000256" key="6">
    <source>
        <dbReference type="SAM" id="MobiDB-lite"/>
    </source>
</evidence>
<dbReference type="SUPFAM" id="SSF75445">
    <property type="entry name" value="D-ribose-5-phosphate isomerase (RpiA), lid domain"/>
    <property type="match status" value="1"/>
</dbReference>
<comment type="pathway">
    <text evidence="1">Carbohydrate degradation; pentose phosphate pathway; D-ribose 5-phosphate from D-ribulose 5-phosphate (non-oxidative stage): step 1/1.</text>
</comment>
<evidence type="ECO:0000256" key="1">
    <source>
        <dbReference type="ARBA" id="ARBA00004988"/>
    </source>
</evidence>
<evidence type="ECO:0000256" key="7">
    <source>
        <dbReference type="SAM" id="SignalP"/>
    </source>
</evidence>
<dbReference type="InterPro" id="IPR037171">
    <property type="entry name" value="NagB/RpiA_transferase-like"/>
</dbReference>
<accession>A0ABY8TQN8</accession>
<dbReference type="InterPro" id="IPR004788">
    <property type="entry name" value="Ribose5P_isomerase_type_A"/>
</dbReference>
<dbReference type="PANTHER" id="PTHR11934">
    <property type="entry name" value="RIBOSE-5-PHOSPHATE ISOMERASE"/>
    <property type="match status" value="1"/>
</dbReference>
<dbReference type="PANTHER" id="PTHR11934:SF0">
    <property type="entry name" value="RIBOSE-5-PHOSPHATE ISOMERASE"/>
    <property type="match status" value="1"/>
</dbReference>
<proteinExistence type="inferred from homology"/>
<dbReference type="Gene3D" id="3.40.50.450">
    <property type="match status" value="1"/>
</dbReference>
<evidence type="ECO:0000256" key="3">
    <source>
        <dbReference type="ARBA" id="ARBA00011959"/>
    </source>
</evidence>